<name>A0A8C7X4F6_9TELE</name>
<accession>A0A8C7X4F6</accession>
<keyword evidence="1" id="KW-0472">Membrane</keyword>
<evidence type="ECO:0000256" key="1">
    <source>
        <dbReference type="SAM" id="Phobius"/>
    </source>
</evidence>
<proteinExistence type="predicted"/>
<sequence length="152" mass="16092">MKQAVFSIFGENSNPNHLTKMGKLLLVVAVAIASFIVAESLVCNKCSFGLLGYCMNAANETCTGNNNTCFTTVSTFPSLSSFKGFNQQGCTSNYTFCGTVYASTFLGVDFNSYYSCCNATDRCNPVVSAAPSSKMALSAAIGASILAFMFSM</sequence>
<dbReference type="AlphaFoldDB" id="A0A8C7X4F6"/>
<reference evidence="2" key="2">
    <citation type="submission" date="2025-09" db="UniProtKB">
        <authorList>
            <consortium name="Ensembl"/>
        </authorList>
    </citation>
    <scope>IDENTIFICATION</scope>
</reference>
<evidence type="ECO:0000313" key="2">
    <source>
        <dbReference type="Ensembl" id="ENSOSIP00000007941.1"/>
    </source>
</evidence>
<organism evidence="2 3">
    <name type="scientific">Oryzias sinensis</name>
    <name type="common">Chinese medaka</name>
    <dbReference type="NCBI Taxonomy" id="183150"/>
    <lineage>
        <taxon>Eukaryota</taxon>
        <taxon>Metazoa</taxon>
        <taxon>Chordata</taxon>
        <taxon>Craniata</taxon>
        <taxon>Vertebrata</taxon>
        <taxon>Euteleostomi</taxon>
        <taxon>Actinopterygii</taxon>
        <taxon>Neopterygii</taxon>
        <taxon>Teleostei</taxon>
        <taxon>Neoteleostei</taxon>
        <taxon>Acanthomorphata</taxon>
        <taxon>Ovalentaria</taxon>
        <taxon>Atherinomorphae</taxon>
        <taxon>Beloniformes</taxon>
        <taxon>Adrianichthyidae</taxon>
        <taxon>Oryziinae</taxon>
        <taxon>Oryzias</taxon>
    </lineage>
</organism>
<dbReference type="GeneTree" id="ENSGT00910000144759"/>
<keyword evidence="1" id="KW-1133">Transmembrane helix</keyword>
<keyword evidence="3" id="KW-1185">Reference proteome</keyword>
<protein>
    <recommendedName>
        <fullName evidence="4">UPAR/Ly6 domain-containing protein</fullName>
    </recommendedName>
</protein>
<feature type="transmembrane region" description="Helical" evidence="1">
    <location>
        <begin position="21"/>
        <end position="38"/>
    </location>
</feature>
<keyword evidence="1" id="KW-0812">Transmembrane</keyword>
<dbReference type="Proteomes" id="UP000694383">
    <property type="component" value="Unplaced"/>
</dbReference>
<reference evidence="2" key="1">
    <citation type="submission" date="2025-08" db="UniProtKB">
        <authorList>
            <consortium name="Ensembl"/>
        </authorList>
    </citation>
    <scope>IDENTIFICATION</scope>
</reference>
<dbReference type="Ensembl" id="ENSOSIT00000008482.1">
    <property type="protein sequence ID" value="ENSOSIP00000007941.1"/>
    <property type="gene ID" value="ENSOSIG00000005209.1"/>
</dbReference>
<dbReference type="SUPFAM" id="SSF57302">
    <property type="entry name" value="Snake toxin-like"/>
    <property type="match status" value="1"/>
</dbReference>
<evidence type="ECO:0008006" key="4">
    <source>
        <dbReference type="Google" id="ProtNLM"/>
    </source>
</evidence>
<evidence type="ECO:0000313" key="3">
    <source>
        <dbReference type="Proteomes" id="UP000694383"/>
    </source>
</evidence>
<dbReference type="InterPro" id="IPR045860">
    <property type="entry name" value="Snake_toxin-like_sf"/>
</dbReference>